<accession>A0A143CCD0</accession>
<dbReference type="AlphaFoldDB" id="A0A143CCD0"/>
<gene>
    <name evidence="2" type="ORF">A4E84_00540</name>
    <name evidence="3" type="ORF">A4E84_39805</name>
</gene>
<evidence type="ECO:0000313" key="3">
    <source>
        <dbReference type="EMBL" id="AMW15066.1"/>
    </source>
</evidence>
<reference evidence="3" key="2">
    <citation type="submission" date="2016-04" db="EMBL/GenBank/DDBJ databases">
        <authorList>
            <person name="Evans L.H."/>
            <person name="Alamgir A."/>
            <person name="Owens N."/>
            <person name="Weber N.D."/>
            <person name="Virtaneva K."/>
            <person name="Barbian K."/>
            <person name="Babar A."/>
            <person name="Rosenke K."/>
        </authorList>
    </citation>
    <scope>NUCLEOTIDE SEQUENCE [LARGE SCALE GENOMIC DNA]</scope>
    <source>
        <strain evidence="3">S10</strain>
    </source>
</reference>
<evidence type="ECO:0000256" key="1">
    <source>
        <dbReference type="SAM" id="SignalP"/>
    </source>
</evidence>
<feature type="chain" id="PRO_5015050776" description="Peptidase inhibitor" evidence="1">
    <location>
        <begin position="28"/>
        <end position="152"/>
    </location>
</feature>
<evidence type="ECO:0000313" key="4">
    <source>
        <dbReference type="Proteomes" id="UP000076096"/>
    </source>
</evidence>
<reference evidence="4" key="1">
    <citation type="submission" date="2016-04" db="EMBL/GenBank/DDBJ databases">
        <authorList>
            <person name="Zhang B."/>
        </authorList>
    </citation>
    <scope>NUCLEOTIDE SEQUENCE [LARGE SCALE GENOMIC DNA]</scope>
    <source>
        <strain evidence="4">S10</strain>
    </source>
</reference>
<evidence type="ECO:0008006" key="5">
    <source>
        <dbReference type="Google" id="ProtNLM"/>
    </source>
</evidence>
<evidence type="ECO:0000313" key="2">
    <source>
        <dbReference type="EMBL" id="AMW08157.1"/>
    </source>
</evidence>
<dbReference type="KEGG" id="stsi:A4E84_39805"/>
<protein>
    <recommendedName>
        <fullName evidence="5">Peptidase inhibitor</fullName>
    </recommendedName>
</protein>
<dbReference type="KEGG" id="stsi:A4E84_00540"/>
<keyword evidence="1" id="KW-0732">Signal</keyword>
<sequence>MRKVLATAATLGLAALGAVVPATNAQASTACDNAYNAIPAGTFVAYNGANCGTTRLGATTSWDSDWGNSSGPFQGWDTNTAESLAYKSSDTRRVQLFNGTGTDWAGGHTCIGPNENYMDTLEQQYFTSGIEVENEISSHRFIWRGCGAVLDS</sequence>
<dbReference type="EMBL" id="CP015098">
    <property type="protein sequence ID" value="AMW08157.1"/>
    <property type="molecule type" value="Genomic_DNA"/>
</dbReference>
<dbReference type="EMBL" id="CP015098">
    <property type="protein sequence ID" value="AMW15066.1"/>
    <property type="molecule type" value="Genomic_DNA"/>
</dbReference>
<dbReference type="PROSITE" id="PS51257">
    <property type="entry name" value="PROKAR_LIPOPROTEIN"/>
    <property type="match status" value="1"/>
</dbReference>
<keyword evidence="4" id="KW-1185">Reference proteome</keyword>
<dbReference type="RefSeq" id="WP_062924633.1">
    <property type="nucleotide sequence ID" value="NZ_CP015098.1"/>
</dbReference>
<name>A0A143CCD0_9ACTN</name>
<dbReference type="Proteomes" id="UP000076096">
    <property type="component" value="Chromosome"/>
</dbReference>
<feature type="signal peptide" evidence="1">
    <location>
        <begin position="1"/>
        <end position="27"/>
    </location>
</feature>
<proteinExistence type="predicted"/>
<organism evidence="3 4">
    <name type="scientific">Streptomyces qaidamensis</name>
    <dbReference type="NCBI Taxonomy" id="1783515"/>
    <lineage>
        <taxon>Bacteria</taxon>
        <taxon>Bacillati</taxon>
        <taxon>Actinomycetota</taxon>
        <taxon>Actinomycetes</taxon>
        <taxon>Kitasatosporales</taxon>
        <taxon>Streptomycetaceae</taxon>
        <taxon>Streptomyces</taxon>
        <taxon>Streptomyces aurantiacus group</taxon>
    </lineage>
</organism>